<accession>A0A7G8QA33</accession>
<evidence type="ECO:0000313" key="2">
    <source>
        <dbReference type="EMBL" id="QNK03641.1"/>
    </source>
</evidence>
<proteinExistence type="predicted"/>
<dbReference type="InterPro" id="IPR029058">
    <property type="entry name" value="AB_hydrolase_fold"/>
</dbReference>
<name>A0A7G8QA33_9GAMM</name>
<keyword evidence="2" id="KW-0378">Hydrolase</keyword>
<dbReference type="InterPro" id="IPR000073">
    <property type="entry name" value="AB_hydrolase_1"/>
</dbReference>
<organism evidence="2 3">
    <name type="scientific">Dyella telluris</name>
    <dbReference type="NCBI Taxonomy" id="2763498"/>
    <lineage>
        <taxon>Bacteria</taxon>
        <taxon>Pseudomonadati</taxon>
        <taxon>Pseudomonadota</taxon>
        <taxon>Gammaproteobacteria</taxon>
        <taxon>Lysobacterales</taxon>
        <taxon>Rhodanobacteraceae</taxon>
        <taxon>Dyella</taxon>
    </lineage>
</organism>
<evidence type="ECO:0000313" key="3">
    <source>
        <dbReference type="Proteomes" id="UP000515873"/>
    </source>
</evidence>
<dbReference type="SUPFAM" id="SSF53474">
    <property type="entry name" value="alpha/beta-Hydrolases"/>
    <property type="match status" value="1"/>
</dbReference>
<dbReference type="Proteomes" id="UP000515873">
    <property type="component" value="Chromosome"/>
</dbReference>
<sequence length="284" mass="31010">MMRSHSANHTEQLPTSTVETAAGSIRLYDSGKSAKPSVIMVPDGPNVIEHCAPLIRLLESKVRVICFDMPGFGYSIPATSHLHSLNQGAQLILSVMDSLGIGSATLAFSCANGFYALNAARMEPARVTSLMLSQTPSLVAMHAWVGRIIPRPLLIPIVGQIATWLFRRKLITRWYPAALPRTANVSSFRERALDAISHGACFCLAGVVQGLTREAMPPMDDMKTPCTMVWGGGDPSHTVTDPLSLLHLVPHAKVITFKDCGHFPDIERHTRFSALLLEQVMRYA</sequence>
<evidence type="ECO:0000259" key="1">
    <source>
        <dbReference type="Pfam" id="PF12697"/>
    </source>
</evidence>
<dbReference type="Pfam" id="PF12697">
    <property type="entry name" value="Abhydrolase_6"/>
    <property type="match status" value="1"/>
</dbReference>
<dbReference type="AlphaFoldDB" id="A0A7G8QA33"/>
<dbReference type="KEGG" id="dtl:H8F01_02065"/>
<dbReference type="PANTHER" id="PTHR46438">
    <property type="entry name" value="ALPHA/BETA-HYDROLASES SUPERFAMILY PROTEIN"/>
    <property type="match status" value="1"/>
</dbReference>
<gene>
    <name evidence="2" type="ORF">H8F01_02065</name>
</gene>
<dbReference type="GO" id="GO:0016787">
    <property type="term" value="F:hydrolase activity"/>
    <property type="evidence" value="ECO:0007669"/>
    <property type="project" value="UniProtKB-KW"/>
</dbReference>
<dbReference type="PANTHER" id="PTHR46438:SF11">
    <property type="entry name" value="LIPASE-RELATED"/>
    <property type="match status" value="1"/>
</dbReference>
<dbReference type="EMBL" id="CP060412">
    <property type="protein sequence ID" value="QNK03641.1"/>
    <property type="molecule type" value="Genomic_DNA"/>
</dbReference>
<feature type="domain" description="AB hydrolase-1" evidence="1">
    <location>
        <begin position="52"/>
        <end position="273"/>
    </location>
</feature>
<keyword evidence="3" id="KW-1185">Reference proteome</keyword>
<reference evidence="2 3" key="1">
    <citation type="submission" date="2020-08" db="EMBL/GenBank/DDBJ databases">
        <title>Dyella sp. G9 isolated from forest soil.</title>
        <authorList>
            <person name="Fu J."/>
            <person name="Qiu L."/>
        </authorList>
    </citation>
    <scope>NUCLEOTIDE SEQUENCE [LARGE SCALE GENOMIC DNA]</scope>
    <source>
        <strain evidence="2 3">G9</strain>
    </source>
</reference>
<protein>
    <submittedName>
        <fullName evidence="2">Alpha/beta hydrolase</fullName>
    </submittedName>
</protein>
<dbReference type="Gene3D" id="3.40.50.1820">
    <property type="entry name" value="alpha/beta hydrolase"/>
    <property type="match status" value="1"/>
</dbReference>